<name>A0A090MJP8_AFIFE</name>
<comment type="caution">
    <text evidence="2">The sequence shown here is derived from an EMBL/GenBank/DDBJ whole genome shotgun (WGS) entry which is preliminary data.</text>
</comment>
<organism evidence="2 3">
    <name type="scientific">Afipia felis</name>
    <name type="common">Cat scratch disease bacillus</name>
    <dbReference type="NCBI Taxonomy" id="1035"/>
    <lineage>
        <taxon>Bacteria</taxon>
        <taxon>Pseudomonadati</taxon>
        <taxon>Pseudomonadota</taxon>
        <taxon>Alphaproteobacteria</taxon>
        <taxon>Hyphomicrobiales</taxon>
        <taxon>Nitrobacteraceae</taxon>
        <taxon>Afipia</taxon>
    </lineage>
</organism>
<dbReference type="EMBL" id="CCAZ020000001">
    <property type="protein sequence ID" value="CEG07686.1"/>
    <property type="molecule type" value="Genomic_DNA"/>
</dbReference>
<dbReference type="Gene3D" id="3.40.50.10190">
    <property type="entry name" value="BRCT domain"/>
    <property type="match status" value="1"/>
</dbReference>
<dbReference type="InterPro" id="IPR001357">
    <property type="entry name" value="BRCT_dom"/>
</dbReference>
<dbReference type="Proteomes" id="UP000035762">
    <property type="component" value="Unassembled WGS sequence"/>
</dbReference>
<evidence type="ECO:0000313" key="2">
    <source>
        <dbReference type="EMBL" id="CEG07686.1"/>
    </source>
</evidence>
<protein>
    <submittedName>
        <fullName evidence="2">DNA polymerase III subunit epsilon</fullName>
    </submittedName>
</protein>
<keyword evidence="3" id="KW-1185">Reference proteome</keyword>
<dbReference type="InterPro" id="IPR036420">
    <property type="entry name" value="BRCT_dom_sf"/>
</dbReference>
<proteinExistence type="predicted"/>
<evidence type="ECO:0000259" key="1">
    <source>
        <dbReference type="Pfam" id="PF00533"/>
    </source>
</evidence>
<accession>A0A090MJP8</accession>
<dbReference type="STRING" id="1035.BN961_01087"/>
<feature type="domain" description="BRCT" evidence="1">
    <location>
        <begin position="3"/>
        <end position="36"/>
    </location>
</feature>
<gene>
    <name evidence="2" type="ORF">BN961_01087</name>
</gene>
<evidence type="ECO:0000313" key="3">
    <source>
        <dbReference type="Proteomes" id="UP000035762"/>
    </source>
</evidence>
<dbReference type="Pfam" id="PF00533">
    <property type="entry name" value="BRCT"/>
    <property type="match status" value="1"/>
</dbReference>
<dbReference type="SUPFAM" id="SSF52113">
    <property type="entry name" value="BRCT domain"/>
    <property type="match status" value="1"/>
</dbReference>
<reference evidence="2 3" key="1">
    <citation type="journal article" date="2014" name="Genome Announc.">
        <title>Genome Sequence of Afipia felis Strain 76713, Isolated in Hospital Water Using an Amoeba Co-Culture Procedure.</title>
        <authorList>
            <person name="Benamar S."/>
            <person name="La Scola B."/>
            <person name="Croce O."/>
        </authorList>
    </citation>
    <scope>NUCLEOTIDE SEQUENCE [LARGE SCALE GENOMIC DNA]</scope>
    <source>
        <strain evidence="2 3">76713</strain>
    </source>
</reference>
<sequence>MAAEVGCKVVDSVSKKTTILVVGDQDLRLTKGQEKSTKHRKADLLIEEGTPIRIIRESDFMMMVDH</sequence>
<dbReference type="AlphaFoldDB" id="A0A090MJP8"/>